<evidence type="ECO:0000256" key="1">
    <source>
        <dbReference type="ARBA" id="ARBA00010702"/>
    </source>
</evidence>
<protein>
    <submittedName>
        <fullName evidence="3">ADP-ribosylglycohydrolase family protein</fullName>
    </submittedName>
</protein>
<dbReference type="PANTHER" id="PTHR16222">
    <property type="entry name" value="ADP-RIBOSYLGLYCOHYDROLASE"/>
    <property type="match status" value="1"/>
</dbReference>
<proteinExistence type="inferred from homology"/>
<comment type="similarity">
    <text evidence="1">Belongs to the ADP-ribosylglycohydrolase family.</text>
</comment>
<dbReference type="Pfam" id="PF03747">
    <property type="entry name" value="ADP_ribosyl_GH"/>
    <property type="match status" value="1"/>
</dbReference>
<evidence type="ECO:0000313" key="3">
    <source>
        <dbReference type="EMBL" id="UUP12337.1"/>
    </source>
</evidence>
<keyword evidence="4" id="KW-1185">Reference proteome</keyword>
<name>A0ABY5M3B2_9ACTN</name>
<evidence type="ECO:0000313" key="4">
    <source>
        <dbReference type="Proteomes" id="UP001316184"/>
    </source>
</evidence>
<dbReference type="Gene3D" id="1.10.4080.10">
    <property type="entry name" value="ADP-ribosylation/Crystallin J1"/>
    <property type="match status" value="1"/>
</dbReference>
<dbReference type="SUPFAM" id="SSF101478">
    <property type="entry name" value="ADP-ribosylglycohydrolase"/>
    <property type="match status" value="1"/>
</dbReference>
<dbReference type="PANTHER" id="PTHR16222:SF24">
    <property type="entry name" value="ADP-RIBOSYLHYDROLASE ARH3"/>
    <property type="match status" value="1"/>
</dbReference>
<dbReference type="InterPro" id="IPR036705">
    <property type="entry name" value="Ribosyl_crysJ1_sf"/>
</dbReference>
<evidence type="ECO:0000256" key="2">
    <source>
        <dbReference type="ARBA" id="ARBA00022801"/>
    </source>
</evidence>
<dbReference type="Proteomes" id="UP001316184">
    <property type="component" value="Chromosome"/>
</dbReference>
<sequence length="489" mass="51964">MTVHLDRAAGVLLGQACGDALGVPYEFGPALPDSVEPVMSGGGPWNFDPGEYSDDTAMAVCIAEVSATGADLTGDDALDEIAQRFLDWAADAKDVGAQTRQVFAAARHGSGSVGRRMLDASRAHAAAHPGRVGNGALMRTAIVGLTRLDDRDATAAAARAVAELTHADPLGPESCVLWSDAVRRAVNGDELDLLAGLDLLPADRRDQWAAWIDEATGVDPRTFARNGFTVWALQAAWAAITWTPQVEPDPAQGRFPAQHLAEATKNAVRAGDDTDTVAAIAGGLLGAYWGQSAIPLEWTRRVHGYGGHRASGLVSLAHRTALRGGSAHEWPLAERMANPEYTSARPVRAVHPHDEGVILGSYGVRDHGCDAVVSLCRIGTADFAAAGVEPQDHVMVRMVDREDPAENPHLDFVMADTARTIKTLRDEGKRVFVHCVAAHARTPAAGIAYSRLLGVPLQKARADMARVLPGMRGSGVLWDSTERLQPLKE</sequence>
<organism evidence="3 4">
    <name type="scientific">Aeromicrobium wangtongii</name>
    <dbReference type="NCBI Taxonomy" id="2969247"/>
    <lineage>
        <taxon>Bacteria</taxon>
        <taxon>Bacillati</taxon>
        <taxon>Actinomycetota</taxon>
        <taxon>Actinomycetes</taxon>
        <taxon>Propionibacteriales</taxon>
        <taxon>Nocardioidaceae</taxon>
        <taxon>Aeromicrobium</taxon>
    </lineage>
</organism>
<dbReference type="RefSeq" id="WP_232399857.1">
    <property type="nucleotide sequence ID" value="NZ_CP102173.1"/>
</dbReference>
<dbReference type="InterPro" id="IPR005502">
    <property type="entry name" value="Ribosyl_crysJ1"/>
</dbReference>
<dbReference type="EMBL" id="CP102173">
    <property type="protein sequence ID" value="UUP12337.1"/>
    <property type="molecule type" value="Genomic_DNA"/>
</dbReference>
<dbReference type="SUPFAM" id="SSF52799">
    <property type="entry name" value="(Phosphotyrosine protein) phosphatases II"/>
    <property type="match status" value="1"/>
</dbReference>
<gene>
    <name evidence="3" type="ORF">NQV15_10770</name>
</gene>
<keyword evidence="2" id="KW-0378">Hydrolase</keyword>
<dbReference type="Gene3D" id="3.90.190.10">
    <property type="entry name" value="Protein tyrosine phosphatase superfamily"/>
    <property type="match status" value="1"/>
</dbReference>
<reference evidence="3 4" key="1">
    <citation type="submission" date="2022-08" db="EMBL/GenBank/DDBJ databases">
        <title>novel species in genus Aeromicrobium.</title>
        <authorList>
            <person name="Ye L."/>
        </authorList>
    </citation>
    <scope>NUCLEOTIDE SEQUENCE [LARGE SCALE GENOMIC DNA]</scope>
    <source>
        <strain evidence="4">zg-Y1379</strain>
    </source>
</reference>
<dbReference type="InterPro" id="IPR029021">
    <property type="entry name" value="Prot-tyrosine_phosphatase-like"/>
</dbReference>
<accession>A0ABY5M3B2</accession>
<dbReference type="InterPro" id="IPR050792">
    <property type="entry name" value="ADP-ribosylglycohydrolase"/>
</dbReference>